<comment type="similarity">
    <text evidence="1">Belongs to the HAD-like hydrolase superfamily. SerB family.</text>
</comment>
<proteinExistence type="inferred from homology"/>
<accession>A0A0D8FUL7</accession>
<dbReference type="PANTHER" id="PTHR43344:SF13">
    <property type="entry name" value="PHOSPHATASE RV3661-RELATED"/>
    <property type="match status" value="1"/>
</dbReference>
<reference evidence="5 6" key="1">
    <citation type="submission" date="2015-01" db="EMBL/GenBank/DDBJ databases">
        <title>Draft genome of the acidophilic iron oxidizer Ferrimicrobium acidiphilum strain T23.</title>
        <authorList>
            <person name="Poehlein A."/>
            <person name="Eisen S."/>
            <person name="Schloemann M."/>
            <person name="Johnson B.D."/>
            <person name="Daniel R."/>
            <person name="Muehling M."/>
        </authorList>
    </citation>
    <scope>NUCLEOTIDE SEQUENCE [LARGE SCALE GENOMIC DNA]</scope>
    <source>
        <strain evidence="5 6">T23</strain>
    </source>
</reference>
<comment type="caution">
    <text evidence="5">The sequence shown here is derived from an EMBL/GenBank/DDBJ whole genome shotgun (WGS) entry which is preliminary data.</text>
</comment>
<dbReference type="FunFam" id="3.40.50.1000:FF:000025">
    <property type="entry name" value="HAD hydrolase, family IB"/>
    <property type="match status" value="1"/>
</dbReference>
<dbReference type="NCBIfam" id="TIGR01488">
    <property type="entry name" value="HAD-SF-IB"/>
    <property type="match status" value="1"/>
</dbReference>
<dbReference type="Pfam" id="PF12710">
    <property type="entry name" value="HAD"/>
    <property type="match status" value="1"/>
</dbReference>
<keyword evidence="6" id="KW-1185">Reference proteome</keyword>
<name>A0A0D8FUL7_9ACTN</name>
<dbReference type="Gene3D" id="1.20.1440.100">
    <property type="entry name" value="SG protein - dephosphorylation function"/>
    <property type="match status" value="1"/>
</dbReference>
<gene>
    <name evidence="5" type="ORF">FEAC_12900</name>
</gene>
<evidence type="ECO:0000256" key="1">
    <source>
        <dbReference type="ARBA" id="ARBA00009184"/>
    </source>
</evidence>
<organism evidence="5 6">
    <name type="scientific">Ferrimicrobium acidiphilum DSM 19497</name>
    <dbReference type="NCBI Taxonomy" id="1121877"/>
    <lineage>
        <taxon>Bacteria</taxon>
        <taxon>Bacillati</taxon>
        <taxon>Actinomycetota</taxon>
        <taxon>Acidimicrobiia</taxon>
        <taxon>Acidimicrobiales</taxon>
        <taxon>Acidimicrobiaceae</taxon>
        <taxon>Ferrimicrobium</taxon>
    </lineage>
</organism>
<keyword evidence="2" id="KW-0479">Metal-binding</keyword>
<dbReference type="PANTHER" id="PTHR43344">
    <property type="entry name" value="PHOSPHOSERINE PHOSPHATASE"/>
    <property type="match status" value="1"/>
</dbReference>
<dbReference type="STRING" id="1121877.FEAC_12900"/>
<dbReference type="NCBIfam" id="TIGR01490">
    <property type="entry name" value="HAD-SF-IB-hyp1"/>
    <property type="match status" value="1"/>
</dbReference>
<evidence type="ECO:0000256" key="3">
    <source>
        <dbReference type="ARBA" id="ARBA00022801"/>
    </source>
</evidence>
<evidence type="ECO:0000256" key="4">
    <source>
        <dbReference type="ARBA" id="ARBA00022842"/>
    </source>
</evidence>
<dbReference type="InterPro" id="IPR023214">
    <property type="entry name" value="HAD_sf"/>
</dbReference>
<evidence type="ECO:0000313" key="5">
    <source>
        <dbReference type="EMBL" id="KJE76965.1"/>
    </source>
</evidence>
<dbReference type="Proteomes" id="UP000032336">
    <property type="component" value="Unassembled WGS sequence"/>
</dbReference>
<dbReference type="eggNOG" id="COG0560">
    <property type="taxonomic scope" value="Bacteria"/>
</dbReference>
<dbReference type="Gene3D" id="3.40.50.1000">
    <property type="entry name" value="HAD superfamily/HAD-like"/>
    <property type="match status" value="1"/>
</dbReference>
<keyword evidence="4" id="KW-0460">Magnesium</keyword>
<dbReference type="InterPro" id="IPR050582">
    <property type="entry name" value="HAD-like_SerB"/>
</dbReference>
<dbReference type="InterPro" id="IPR006385">
    <property type="entry name" value="HAD_hydro_SerB1"/>
</dbReference>
<dbReference type="EMBL" id="JXUW01000009">
    <property type="protein sequence ID" value="KJE76965.1"/>
    <property type="molecule type" value="Genomic_DNA"/>
</dbReference>
<dbReference type="AlphaFoldDB" id="A0A0D8FUL7"/>
<dbReference type="SUPFAM" id="SSF56784">
    <property type="entry name" value="HAD-like"/>
    <property type="match status" value="1"/>
</dbReference>
<dbReference type="InterPro" id="IPR036412">
    <property type="entry name" value="HAD-like_sf"/>
</dbReference>
<dbReference type="RefSeq" id="WP_035390017.1">
    <property type="nucleotide sequence ID" value="NZ_JQKF01000018.1"/>
</dbReference>
<evidence type="ECO:0000313" key="6">
    <source>
        <dbReference type="Proteomes" id="UP000032336"/>
    </source>
</evidence>
<evidence type="ECO:0000256" key="2">
    <source>
        <dbReference type="ARBA" id="ARBA00022723"/>
    </source>
</evidence>
<protein>
    <submittedName>
        <fullName evidence="5">Haloacid dehalogenase-like hydrolase</fullName>
    </submittedName>
</protein>
<keyword evidence="3 5" id="KW-0378">Hydrolase</keyword>
<sequence length="269" mass="29903">MSGSVEGVFFDLDKTVIARASMLALGTRFFQEGLITRRTVARSLYAQTVYKYLGANERRLKRLENAVLNLTQGWEQSMVLRVVTEALGEIITPLIYREAMDLIDLHHLAGRKVFLVSASPEEVVGPMASFLGVDGYIGSRSRVDEDGKYTGELMFYAYGPYKVEAIATLAADEGIDLSSSYAYSDSYTDVPMLEMVGHPIAVNPDRVLTKVAKERGWEILEFSETTKVSRPYLVRTLRNVALLVAVLAGGSAPFVGRSLLRRRRDHQPS</sequence>
<dbReference type="GO" id="GO:0016787">
    <property type="term" value="F:hydrolase activity"/>
    <property type="evidence" value="ECO:0007669"/>
    <property type="project" value="UniProtKB-KW"/>
</dbReference>
<dbReference type="GO" id="GO:0046872">
    <property type="term" value="F:metal ion binding"/>
    <property type="evidence" value="ECO:0007669"/>
    <property type="project" value="UniProtKB-KW"/>
</dbReference>
<dbReference type="PATRIC" id="fig|1121877.4.peg.1416"/>